<accession>A0A348G695</accession>
<dbReference type="EMBL" id="FX985637">
    <property type="protein sequence ID" value="BBF97968.1"/>
    <property type="molecule type" value="mRNA"/>
</dbReference>
<evidence type="ECO:0000256" key="1">
    <source>
        <dbReference type="ARBA" id="ARBA00022729"/>
    </source>
</evidence>
<dbReference type="Pfam" id="PF01347">
    <property type="entry name" value="Vitellogenin_N"/>
    <property type="match status" value="1"/>
</dbReference>
<evidence type="ECO:0000259" key="2">
    <source>
        <dbReference type="Pfam" id="PF01347"/>
    </source>
</evidence>
<evidence type="ECO:0000313" key="3">
    <source>
        <dbReference type="EMBL" id="BBF97968.1"/>
    </source>
</evidence>
<dbReference type="AlphaFoldDB" id="A0A348G695"/>
<proteinExistence type="evidence at transcript level"/>
<protein>
    <recommendedName>
        <fullName evidence="2">Vitellogenin domain-containing protein</fullName>
    </recommendedName>
</protein>
<dbReference type="GO" id="GO:0005319">
    <property type="term" value="F:lipid transporter activity"/>
    <property type="evidence" value="ECO:0007669"/>
    <property type="project" value="InterPro"/>
</dbReference>
<dbReference type="InterPro" id="IPR015816">
    <property type="entry name" value="Vitellinogen_b-sht_N"/>
</dbReference>
<dbReference type="Gene3D" id="2.30.230.10">
    <property type="entry name" value="Lipovitellin, beta-sheet shell regions, chain A"/>
    <property type="match status" value="1"/>
</dbReference>
<organism evidence="3">
    <name type="scientific">Odontomachus monticola</name>
    <name type="common">Trap-jaw ant</name>
    <dbReference type="NCBI Taxonomy" id="613454"/>
    <lineage>
        <taxon>Eukaryota</taxon>
        <taxon>Metazoa</taxon>
        <taxon>Ecdysozoa</taxon>
        <taxon>Arthropoda</taxon>
        <taxon>Hexapoda</taxon>
        <taxon>Insecta</taxon>
        <taxon>Pterygota</taxon>
        <taxon>Neoptera</taxon>
        <taxon>Endopterygota</taxon>
        <taxon>Hymenoptera</taxon>
        <taxon>Apocrita</taxon>
        <taxon>Aculeata</taxon>
        <taxon>Formicoidea</taxon>
        <taxon>Formicidae</taxon>
        <taxon>Ponerinae</taxon>
        <taxon>Ponerini</taxon>
        <taxon>Odontomachus</taxon>
    </lineage>
</organism>
<reference evidence="3" key="1">
    <citation type="journal article" date="2017" name="Toxins">
        <title>Combined Venom Gland Transcriptomic and Venom Peptidomic Analysis of the Predatory Ant Odontomachus monticola.</title>
        <authorList>
            <person name="Kazuma K."/>
            <person name="Masuko K."/>
            <person name="Konno K."/>
            <person name="Inagaki H."/>
        </authorList>
    </citation>
    <scope>NUCLEOTIDE SEQUENCE</scope>
    <source>
        <tissue evidence="3">Venom gland and sac</tissue>
    </source>
</reference>
<feature type="domain" description="Vitellogenin" evidence="2">
    <location>
        <begin position="21"/>
        <end position="173"/>
    </location>
</feature>
<name>A0A348G695_ODOMO</name>
<dbReference type="SUPFAM" id="SSF56968">
    <property type="entry name" value="Lipovitellin-phosvitin complex, beta-sheet shell regions"/>
    <property type="match status" value="1"/>
</dbReference>
<keyword evidence="1" id="KW-0732">Signal</keyword>
<dbReference type="InterPro" id="IPR001747">
    <property type="entry name" value="Vitellogenin_N"/>
</dbReference>
<sequence>MLCRTEKYKKMILQSSSNFSSMIEEDFEHSSSKLTDRRIRHDSFDQPGTPFEVQFDHSGVISYIVEKKDTESMKMNNVYRMIANLMSVGAYGINYESDSFSVMELSTVGYCSTNYTIARYSSSKKKILSKKLSPYFAQHFNESETMLISKHRDIDTCTELSHYSFAARFWHQFVPALSITEDIRKSESFITLNDDTLKSVTENSFDFLDEEGDRIGSVVETATLKLTSVDMKSIYGQFNSNTNYILDIVNDDEI</sequence>
<dbReference type="InterPro" id="IPR015819">
    <property type="entry name" value="Lipid_transp_b-sht_shell"/>
</dbReference>
<gene>
    <name evidence="3" type="primary">UP2_OM</name>
</gene>